<accession>A0A0A6SKB2</accession>
<evidence type="ECO:0000256" key="4">
    <source>
        <dbReference type="ARBA" id="ARBA00023027"/>
    </source>
</evidence>
<name>A0A0A6SKB2_CLOBU</name>
<dbReference type="InterPro" id="IPR036291">
    <property type="entry name" value="NAD(P)-bd_dom_sf"/>
</dbReference>
<proteinExistence type="predicted"/>
<keyword evidence="5" id="KW-0627">Porphyrin biosynthesis</keyword>
<comment type="caution">
    <text evidence="6">The sequence shown here is derived from an EMBL/GenBank/DDBJ whole genome shotgun (WGS) entry which is preliminary data.</text>
</comment>
<dbReference type="PANTHER" id="PTHR35330">
    <property type="entry name" value="SIROHEME BIOSYNTHESIS PROTEIN MET8"/>
    <property type="match status" value="1"/>
</dbReference>
<dbReference type="RefSeq" id="WP_043663010.1">
    <property type="nucleotide sequence ID" value="NZ_JSEG01000005.1"/>
</dbReference>
<evidence type="ECO:0000313" key="7">
    <source>
        <dbReference type="Proteomes" id="UP000238081"/>
    </source>
</evidence>
<dbReference type="GO" id="GO:0043115">
    <property type="term" value="F:precorrin-2 dehydrogenase activity"/>
    <property type="evidence" value="ECO:0007669"/>
    <property type="project" value="UniProtKB-EC"/>
</dbReference>
<reference evidence="6 7" key="1">
    <citation type="submission" date="2016-01" db="EMBL/GenBank/DDBJ databases">
        <title>Characterization of the Clostridium difficile lineages that are prevalent in Hong Kong and China.</title>
        <authorList>
            <person name="Kwok J.S.-L."/>
            <person name="Lam W.-Y."/>
            <person name="Ip M."/>
            <person name="Chan T.-F."/>
            <person name="Hawkey P.M."/>
            <person name="Tsui S.K.-W."/>
        </authorList>
    </citation>
    <scope>NUCLEOTIDE SEQUENCE [LARGE SCALE GENOMIC DNA]</scope>
    <source>
        <strain evidence="6 7">300064</strain>
    </source>
</reference>
<dbReference type="Gene3D" id="3.40.50.720">
    <property type="entry name" value="NAD(P)-binding Rossmann-like Domain"/>
    <property type="match status" value="1"/>
</dbReference>
<sequence length="222" mass="25868">MYRDNREDIQDEVEYSFISLFSKKLRIGVIGGGKAGAIKINHFVKNNCYVEVLSKDFSKDILELSNNSDNLKLIYREFDYEFLRDKHIIIIALEDNKIKELIKEYCDKNYKIYIDSTDFKEGMAIVPAERSTKTINFALNTKGGNPKGAVWAADKISKVLKDYDDYIDFTTKVRNKAKSIPKYKSEIIKFIFTDEFKNDFDKGEELNSIKSRFPEEVIDKLF</sequence>
<dbReference type="GO" id="GO:0004325">
    <property type="term" value="F:ferrochelatase activity"/>
    <property type="evidence" value="ECO:0007669"/>
    <property type="project" value="InterPro"/>
</dbReference>
<protein>
    <recommendedName>
        <fullName evidence="2">precorrin-2 dehydrogenase</fullName>
        <ecNumber evidence="2">1.3.1.76</ecNumber>
    </recommendedName>
</protein>
<dbReference type="GO" id="GO:0019354">
    <property type="term" value="P:siroheme biosynthetic process"/>
    <property type="evidence" value="ECO:0007669"/>
    <property type="project" value="UniProtKB-UniPathway"/>
</dbReference>
<dbReference type="SUPFAM" id="SSF51735">
    <property type="entry name" value="NAD(P)-binding Rossmann-fold domains"/>
    <property type="match status" value="1"/>
</dbReference>
<comment type="pathway">
    <text evidence="1">Porphyrin-containing compound metabolism; siroheme biosynthesis; sirohydrochlorin from precorrin-2: step 1/1.</text>
</comment>
<evidence type="ECO:0000313" key="6">
    <source>
        <dbReference type="EMBL" id="PPV13508.1"/>
    </source>
</evidence>
<dbReference type="PANTHER" id="PTHR35330:SF1">
    <property type="entry name" value="SIROHEME BIOSYNTHESIS PROTEIN MET8"/>
    <property type="match status" value="1"/>
</dbReference>
<gene>
    <name evidence="6" type="ORF">AWN73_15940</name>
</gene>
<evidence type="ECO:0000256" key="5">
    <source>
        <dbReference type="ARBA" id="ARBA00023244"/>
    </source>
</evidence>
<evidence type="ECO:0000256" key="1">
    <source>
        <dbReference type="ARBA" id="ARBA00005010"/>
    </source>
</evidence>
<dbReference type="UniPathway" id="UPA00262">
    <property type="reaction ID" value="UER00222"/>
</dbReference>
<dbReference type="InterPro" id="IPR028161">
    <property type="entry name" value="Met8-like"/>
</dbReference>
<dbReference type="NCBIfam" id="NF004045">
    <property type="entry name" value="PRK05562.1"/>
    <property type="match status" value="1"/>
</dbReference>
<dbReference type="EMBL" id="LRDH01000119">
    <property type="protein sequence ID" value="PPV13508.1"/>
    <property type="molecule type" value="Genomic_DNA"/>
</dbReference>
<dbReference type="Pfam" id="PF13241">
    <property type="entry name" value="NAD_binding_7"/>
    <property type="match status" value="1"/>
</dbReference>
<keyword evidence="3" id="KW-0560">Oxidoreductase</keyword>
<evidence type="ECO:0000256" key="2">
    <source>
        <dbReference type="ARBA" id="ARBA00012400"/>
    </source>
</evidence>
<dbReference type="Proteomes" id="UP000238081">
    <property type="component" value="Unassembled WGS sequence"/>
</dbReference>
<organism evidence="6 7">
    <name type="scientific">Clostridium butyricum</name>
    <dbReference type="NCBI Taxonomy" id="1492"/>
    <lineage>
        <taxon>Bacteria</taxon>
        <taxon>Bacillati</taxon>
        <taxon>Bacillota</taxon>
        <taxon>Clostridia</taxon>
        <taxon>Eubacteriales</taxon>
        <taxon>Clostridiaceae</taxon>
        <taxon>Clostridium</taxon>
    </lineage>
</organism>
<evidence type="ECO:0000256" key="3">
    <source>
        <dbReference type="ARBA" id="ARBA00023002"/>
    </source>
</evidence>
<dbReference type="EC" id="1.3.1.76" evidence="2"/>
<dbReference type="AlphaFoldDB" id="A0A0A6SKB2"/>
<keyword evidence="4" id="KW-0520">NAD</keyword>